<dbReference type="RefSeq" id="WP_107936345.1">
    <property type="nucleotide sequence ID" value="NZ_CP085009.1"/>
</dbReference>
<evidence type="ECO:0000259" key="8">
    <source>
        <dbReference type="PROSITE" id="PS50198"/>
    </source>
</evidence>
<keyword evidence="7" id="KW-0812">Transmembrane</keyword>
<dbReference type="InterPro" id="IPR027304">
    <property type="entry name" value="Trigger_fact/SurA_dom_sf"/>
</dbReference>
<keyword evidence="7" id="KW-1133">Transmembrane helix</keyword>
<dbReference type="AlphaFoldDB" id="A0A318TNQ1"/>
<keyword evidence="5 6" id="KW-0413">Isomerase</keyword>
<sequence length="316" mass="36091">MKSKHNNYSNQTNQKPLSQRRLKTKPTLTLLAILLIGNILWFISWILPDEKQQDGGDEVVATIDKKKITRQDWMAAMETRYGKETLQILVNEAVMEKAAQEYDIKVSDEEIDLEIALIRSAQDKTDSTIQELTDEELQQKVRAQLILEKVLTKDVVTDAEQVADYYEDNQSLYNIPTTYRTSIIIVESEKDAKSVKKELEEGSDFSVLARERSLDTTSASLGGDIGFITKSQKNIDTSIPQAVQNLNADDISEPFVMKDGRYGIVYVKEVNDGKSFTYEEVKEHIERVLSLEQLPTSVRPEAFWKEFNASWFYGES</sequence>
<dbReference type="Gene3D" id="1.10.4030.10">
    <property type="entry name" value="Porin chaperone SurA, peptide-binding domain"/>
    <property type="match status" value="1"/>
</dbReference>
<dbReference type="EMBL" id="QJTJ01000022">
    <property type="protein sequence ID" value="PYF04658.1"/>
    <property type="molecule type" value="Genomic_DNA"/>
</dbReference>
<evidence type="ECO:0000256" key="2">
    <source>
        <dbReference type="ARBA" id="ARBA00013194"/>
    </source>
</evidence>
<dbReference type="PANTHER" id="PTHR47245">
    <property type="entry name" value="PEPTIDYLPROLYL ISOMERASE"/>
    <property type="match status" value="1"/>
</dbReference>
<keyword evidence="4 6" id="KW-0697">Rotamase</keyword>
<dbReference type="PANTHER" id="PTHR47245:SF1">
    <property type="entry name" value="FOLDASE PROTEIN PRSA"/>
    <property type="match status" value="1"/>
</dbReference>
<organism evidence="9 10">
    <name type="scientific">Ureibacillus chungkukjangi</name>
    <dbReference type="NCBI Taxonomy" id="1202712"/>
    <lineage>
        <taxon>Bacteria</taxon>
        <taxon>Bacillati</taxon>
        <taxon>Bacillota</taxon>
        <taxon>Bacilli</taxon>
        <taxon>Bacillales</taxon>
        <taxon>Caryophanaceae</taxon>
        <taxon>Ureibacillus</taxon>
    </lineage>
</organism>
<feature type="domain" description="PpiC" evidence="8">
    <location>
        <begin position="176"/>
        <end position="269"/>
    </location>
</feature>
<dbReference type="Proteomes" id="UP000247416">
    <property type="component" value="Unassembled WGS sequence"/>
</dbReference>
<evidence type="ECO:0000256" key="7">
    <source>
        <dbReference type="SAM" id="Phobius"/>
    </source>
</evidence>
<dbReference type="Pfam" id="PF13145">
    <property type="entry name" value="Rotamase_2"/>
    <property type="match status" value="1"/>
</dbReference>
<dbReference type="PROSITE" id="PS01096">
    <property type="entry name" value="PPIC_PPIASE_1"/>
    <property type="match status" value="1"/>
</dbReference>
<feature type="transmembrane region" description="Helical" evidence="7">
    <location>
        <begin position="28"/>
        <end position="47"/>
    </location>
</feature>
<dbReference type="InterPro" id="IPR046357">
    <property type="entry name" value="PPIase_dom_sf"/>
</dbReference>
<evidence type="ECO:0000256" key="6">
    <source>
        <dbReference type="PROSITE-ProRule" id="PRU00278"/>
    </source>
</evidence>
<evidence type="ECO:0000313" key="9">
    <source>
        <dbReference type="EMBL" id="PYF04658.1"/>
    </source>
</evidence>
<evidence type="ECO:0000256" key="3">
    <source>
        <dbReference type="ARBA" id="ARBA00022729"/>
    </source>
</evidence>
<keyword evidence="7" id="KW-0472">Membrane</keyword>
<dbReference type="OrthoDB" id="2677468at2"/>
<comment type="catalytic activity">
    <reaction evidence="1">
        <text>[protein]-peptidylproline (omega=180) = [protein]-peptidylproline (omega=0)</text>
        <dbReference type="Rhea" id="RHEA:16237"/>
        <dbReference type="Rhea" id="RHEA-COMP:10747"/>
        <dbReference type="Rhea" id="RHEA-COMP:10748"/>
        <dbReference type="ChEBI" id="CHEBI:83833"/>
        <dbReference type="ChEBI" id="CHEBI:83834"/>
        <dbReference type="EC" id="5.2.1.8"/>
    </reaction>
</comment>
<dbReference type="InterPro" id="IPR050245">
    <property type="entry name" value="PrsA_foldase"/>
</dbReference>
<dbReference type="SUPFAM" id="SSF109998">
    <property type="entry name" value="Triger factor/SurA peptide-binding domain-like"/>
    <property type="match status" value="1"/>
</dbReference>
<evidence type="ECO:0000256" key="5">
    <source>
        <dbReference type="ARBA" id="ARBA00023235"/>
    </source>
</evidence>
<protein>
    <recommendedName>
        <fullName evidence="2">peptidylprolyl isomerase</fullName>
        <ecNumber evidence="2">5.2.1.8</ecNumber>
    </recommendedName>
</protein>
<dbReference type="InterPro" id="IPR000297">
    <property type="entry name" value="PPIase_PpiC"/>
</dbReference>
<proteinExistence type="predicted"/>
<dbReference type="PROSITE" id="PS50198">
    <property type="entry name" value="PPIC_PPIASE_2"/>
    <property type="match status" value="1"/>
</dbReference>
<name>A0A318TNQ1_9BACL</name>
<gene>
    <name evidence="9" type="ORF">BJ095_12248</name>
</gene>
<evidence type="ECO:0000313" key="10">
    <source>
        <dbReference type="Proteomes" id="UP000247416"/>
    </source>
</evidence>
<dbReference type="Gene3D" id="3.10.50.40">
    <property type="match status" value="1"/>
</dbReference>
<evidence type="ECO:0000256" key="4">
    <source>
        <dbReference type="ARBA" id="ARBA00023110"/>
    </source>
</evidence>
<reference evidence="9 10" key="1">
    <citation type="submission" date="2018-06" db="EMBL/GenBank/DDBJ databases">
        <title>Genomic Encyclopedia of Archaeal and Bacterial Type Strains, Phase II (KMG-II): from individual species to whole genera.</title>
        <authorList>
            <person name="Goeker M."/>
        </authorList>
    </citation>
    <scope>NUCLEOTIDE SEQUENCE [LARGE SCALE GENOMIC DNA]</scope>
    <source>
        <strain evidence="9 10">KACC 16626</strain>
    </source>
</reference>
<keyword evidence="10" id="KW-1185">Reference proteome</keyword>
<dbReference type="GO" id="GO:0003755">
    <property type="term" value="F:peptidyl-prolyl cis-trans isomerase activity"/>
    <property type="evidence" value="ECO:0007669"/>
    <property type="project" value="UniProtKB-KW"/>
</dbReference>
<dbReference type="EC" id="5.2.1.8" evidence="2"/>
<dbReference type="SUPFAM" id="SSF54534">
    <property type="entry name" value="FKBP-like"/>
    <property type="match status" value="1"/>
</dbReference>
<evidence type="ECO:0000256" key="1">
    <source>
        <dbReference type="ARBA" id="ARBA00000971"/>
    </source>
</evidence>
<dbReference type="InterPro" id="IPR023058">
    <property type="entry name" value="PPIase_PpiC_CS"/>
</dbReference>
<keyword evidence="3" id="KW-0732">Signal</keyword>
<comment type="caution">
    <text evidence="9">The sequence shown here is derived from an EMBL/GenBank/DDBJ whole genome shotgun (WGS) entry which is preliminary data.</text>
</comment>
<accession>A0A318TNQ1</accession>